<dbReference type="InterPro" id="IPR025412">
    <property type="entry name" value="DUF4304"/>
</dbReference>
<dbReference type="EMBL" id="JAHWXT010000006">
    <property type="protein sequence ID" value="MCF0266183.1"/>
    <property type="molecule type" value="Genomic_DNA"/>
</dbReference>
<evidence type="ECO:0000313" key="1">
    <source>
        <dbReference type="EMBL" id="MCF0266183.1"/>
    </source>
</evidence>
<dbReference type="AlphaFoldDB" id="A0A8X8GFE4"/>
<gene>
    <name evidence="1" type="ORF">KW868_17170</name>
</gene>
<protein>
    <submittedName>
        <fullName evidence="1">DUF4304 domain-containing protein</fullName>
    </submittedName>
</protein>
<dbReference type="Pfam" id="PF14137">
    <property type="entry name" value="DUF4304"/>
    <property type="match status" value="1"/>
</dbReference>
<reference evidence="1" key="1">
    <citation type="submission" date="2021-07" db="EMBL/GenBank/DDBJ databases">
        <authorList>
            <person name="Fernandez M."/>
            <person name="Pereira P."/>
            <person name="Torres Tejerizo G.A."/>
            <person name="Gonzalez P."/>
            <person name="Agostini E."/>
        </authorList>
    </citation>
    <scope>NUCLEOTIDE SEQUENCE</scope>
    <source>
        <strain evidence="1">SFC 500-1A</strain>
    </source>
</reference>
<proteinExistence type="predicted"/>
<accession>A0A8X8GFE4</accession>
<dbReference type="Proteomes" id="UP000887320">
    <property type="component" value="Unassembled WGS sequence"/>
</dbReference>
<organism evidence="1 2">
    <name type="scientific">Acinetobacter guillouiae</name>
    <name type="common">Acinetobacter genomosp. 11</name>
    <dbReference type="NCBI Taxonomy" id="106649"/>
    <lineage>
        <taxon>Bacteria</taxon>
        <taxon>Pseudomonadati</taxon>
        <taxon>Pseudomonadota</taxon>
        <taxon>Gammaproteobacteria</taxon>
        <taxon>Moraxellales</taxon>
        <taxon>Moraxellaceae</taxon>
        <taxon>Acinetobacter</taxon>
    </lineage>
</organism>
<evidence type="ECO:0000313" key="2">
    <source>
        <dbReference type="Proteomes" id="UP000887320"/>
    </source>
</evidence>
<comment type="caution">
    <text evidence="1">The sequence shown here is derived from an EMBL/GenBank/DDBJ whole genome shotgun (WGS) entry which is preliminary data.</text>
</comment>
<dbReference type="RefSeq" id="WP_234624027.1">
    <property type="nucleotide sequence ID" value="NZ_JAHWXT010000006.1"/>
</dbReference>
<name>A0A8X8GFE4_ACIGI</name>
<sequence>MDKKVISKLLQRQFYPILKAQGFIKKGDVFRQVEGEVIRIVDIQHSIKRHCFQVNLGIHLIPLGEYVMRCTGNALDIEKMRDFDCAWRSSILPYLINDHDNDWSYTTNEQDANEMVQFLVSEWNRQSQNFFNQLAHWPEDFLKKAHQACINPLHPAHMCTLCYVAGAAGDLQLVKTLAEIALDAVPERATSLKERLASFIQDPNSAIPQIIDE</sequence>